<proteinExistence type="predicted"/>
<evidence type="ECO:0000313" key="3">
    <source>
        <dbReference type="Proteomes" id="UP000735302"/>
    </source>
</evidence>
<reference evidence="2 3" key="1">
    <citation type="journal article" date="2021" name="Elife">
        <title>Chloroplast acquisition without the gene transfer in kleptoplastic sea slugs, Plakobranchus ocellatus.</title>
        <authorList>
            <person name="Maeda T."/>
            <person name="Takahashi S."/>
            <person name="Yoshida T."/>
            <person name="Shimamura S."/>
            <person name="Takaki Y."/>
            <person name="Nagai Y."/>
            <person name="Toyoda A."/>
            <person name="Suzuki Y."/>
            <person name="Arimoto A."/>
            <person name="Ishii H."/>
            <person name="Satoh N."/>
            <person name="Nishiyama T."/>
            <person name="Hasebe M."/>
            <person name="Maruyama T."/>
            <person name="Minagawa J."/>
            <person name="Obokata J."/>
            <person name="Shigenobu S."/>
        </authorList>
    </citation>
    <scope>NUCLEOTIDE SEQUENCE [LARGE SCALE GENOMIC DNA]</scope>
</reference>
<name>A0AAV4C8L1_9GAST</name>
<dbReference type="Proteomes" id="UP000735302">
    <property type="component" value="Unassembled WGS sequence"/>
</dbReference>
<comment type="caution">
    <text evidence="2">The sequence shown here is derived from an EMBL/GenBank/DDBJ whole genome shotgun (WGS) entry which is preliminary data.</text>
</comment>
<protein>
    <submittedName>
        <fullName evidence="2">Uncharacterized protein</fullName>
    </submittedName>
</protein>
<accession>A0AAV4C8L1</accession>
<feature type="region of interest" description="Disordered" evidence="1">
    <location>
        <begin position="1"/>
        <end position="23"/>
    </location>
</feature>
<feature type="compositionally biased region" description="Polar residues" evidence="1">
    <location>
        <begin position="14"/>
        <end position="23"/>
    </location>
</feature>
<evidence type="ECO:0000256" key="1">
    <source>
        <dbReference type="SAM" id="MobiDB-lite"/>
    </source>
</evidence>
<sequence length="106" mass="11795">MPDTAVQTEAVVEQSPSVSSSTWGDELRALPIATSTASKPKKVMKDCVTSPAFNQDKLFSSSLEISPTQPLSEEEQLNSHFVRRQLSNSKSEVITIHVRREDNPFY</sequence>
<keyword evidence="3" id="KW-1185">Reference proteome</keyword>
<organism evidence="2 3">
    <name type="scientific">Plakobranchus ocellatus</name>
    <dbReference type="NCBI Taxonomy" id="259542"/>
    <lineage>
        <taxon>Eukaryota</taxon>
        <taxon>Metazoa</taxon>
        <taxon>Spiralia</taxon>
        <taxon>Lophotrochozoa</taxon>
        <taxon>Mollusca</taxon>
        <taxon>Gastropoda</taxon>
        <taxon>Heterobranchia</taxon>
        <taxon>Euthyneura</taxon>
        <taxon>Panpulmonata</taxon>
        <taxon>Sacoglossa</taxon>
        <taxon>Placobranchoidea</taxon>
        <taxon>Plakobranchidae</taxon>
        <taxon>Plakobranchus</taxon>
    </lineage>
</organism>
<gene>
    <name evidence="2" type="ORF">PoB_005451500</name>
</gene>
<dbReference type="EMBL" id="BLXT01005987">
    <property type="protein sequence ID" value="GFO28010.1"/>
    <property type="molecule type" value="Genomic_DNA"/>
</dbReference>
<dbReference type="AlphaFoldDB" id="A0AAV4C8L1"/>
<evidence type="ECO:0000313" key="2">
    <source>
        <dbReference type="EMBL" id="GFO28010.1"/>
    </source>
</evidence>